<sequence length="318" mass="33980">MMDGSHMSDEDRQLLAQAVELLECQTFADRATGWIGRPLDKAVRTIPQRYQRKLADVVHSAIGKAFDWVLLTVDSSKKPSKSRDLAHKLASAGIGAASGFAGGWAFLAELPVYTTVLLRTIADIARAEGEDLSDPAARVACIEVLALDAGAWGDHAGISQYYLLRRSVASAVAEGAMYAAKSAASASIGQTFAELGRDAYTHVAAQASKEVAAALATDVGTAATGLSTLSQLVSIVSRRFGVTVSEEFVAGMIPVIGALGGATINFAFTDHFQRLAHGHFTVRRLERVYGCDVVEAEYHRLRSGLSDLVCVPNRRMLR</sequence>
<dbReference type="InterPro" id="IPR024787">
    <property type="entry name" value="EcsC"/>
</dbReference>
<name>A0ABY6ZCR9_9BACL</name>
<evidence type="ECO:0000313" key="1">
    <source>
        <dbReference type="EMBL" id="WAH40338.1"/>
    </source>
</evidence>
<accession>A0ABY6ZCR9</accession>
<evidence type="ECO:0000313" key="2">
    <source>
        <dbReference type="Proteomes" id="UP001164761"/>
    </source>
</evidence>
<dbReference type="EMBL" id="CP104067">
    <property type="protein sequence ID" value="WAH40338.1"/>
    <property type="molecule type" value="Genomic_DNA"/>
</dbReference>
<proteinExistence type="predicted"/>
<reference evidence="1" key="1">
    <citation type="submission" date="2022-08" db="EMBL/GenBank/DDBJ databases">
        <title>Alicyclobacillus fastidiosus DSM 17978, complete genome.</title>
        <authorList>
            <person name="Wang Q."/>
            <person name="Cai R."/>
            <person name="Wang Z."/>
        </authorList>
    </citation>
    <scope>NUCLEOTIDE SEQUENCE</scope>
    <source>
        <strain evidence="1">DSM 17978</strain>
    </source>
</reference>
<dbReference type="Pfam" id="PF12787">
    <property type="entry name" value="EcsC"/>
    <property type="match status" value="1"/>
</dbReference>
<dbReference type="RefSeq" id="WP_268004235.1">
    <property type="nucleotide sequence ID" value="NZ_BSUT01000001.1"/>
</dbReference>
<keyword evidence="2" id="KW-1185">Reference proteome</keyword>
<organism evidence="1 2">
    <name type="scientific">Alicyclobacillus fastidiosus</name>
    <dbReference type="NCBI Taxonomy" id="392011"/>
    <lineage>
        <taxon>Bacteria</taxon>
        <taxon>Bacillati</taxon>
        <taxon>Bacillota</taxon>
        <taxon>Bacilli</taxon>
        <taxon>Bacillales</taxon>
        <taxon>Alicyclobacillaceae</taxon>
        <taxon>Alicyclobacillus</taxon>
    </lineage>
</organism>
<gene>
    <name evidence="1" type="ORF">NZD89_18450</name>
</gene>
<dbReference type="PANTHER" id="PTHR41260:SF1">
    <property type="entry name" value="PROTEIN ECSC"/>
    <property type="match status" value="1"/>
</dbReference>
<protein>
    <submittedName>
        <fullName evidence="1">EcsC family protein</fullName>
    </submittedName>
</protein>
<dbReference type="Proteomes" id="UP001164761">
    <property type="component" value="Chromosome"/>
</dbReference>
<dbReference type="PANTHER" id="PTHR41260">
    <property type="entry name" value="PROTEIN ECSC"/>
    <property type="match status" value="1"/>
</dbReference>